<evidence type="ECO:0000313" key="1">
    <source>
        <dbReference type="EMBL" id="JAD62897.1"/>
    </source>
</evidence>
<dbReference type="AlphaFoldDB" id="A0A0A9BUE9"/>
<sequence length="17" mass="2123">MARCFELVLRWWRIVGS</sequence>
<reference evidence="1" key="2">
    <citation type="journal article" date="2015" name="Data Brief">
        <title>Shoot transcriptome of the giant reed, Arundo donax.</title>
        <authorList>
            <person name="Barrero R.A."/>
            <person name="Guerrero F.D."/>
            <person name="Moolhuijzen P."/>
            <person name="Goolsby J.A."/>
            <person name="Tidwell J."/>
            <person name="Bellgard S.E."/>
            <person name="Bellgard M.I."/>
        </authorList>
    </citation>
    <scope>NUCLEOTIDE SEQUENCE</scope>
    <source>
        <tissue evidence="1">Shoot tissue taken approximately 20 cm above the soil surface</tissue>
    </source>
</reference>
<reference evidence="1" key="1">
    <citation type="submission" date="2014-09" db="EMBL/GenBank/DDBJ databases">
        <authorList>
            <person name="Magalhaes I.L.F."/>
            <person name="Oliveira U."/>
            <person name="Santos F.R."/>
            <person name="Vidigal T.H.D.A."/>
            <person name="Brescovit A.D."/>
            <person name="Santos A.J."/>
        </authorList>
    </citation>
    <scope>NUCLEOTIDE SEQUENCE</scope>
    <source>
        <tissue evidence="1">Shoot tissue taken approximately 20 cm above the soil surface</tissue>
    </source>
</reference>
<organism evidence="1">
    <name type="scientific">Arundo donax</name>
    <name type="common">Giant reed</name>
    <name type="synonym">Donax arundinaceus</name>
    <dbReference type="NCBI Taxonomy" id="35708"/>
    <lineage>
        <taxon>Eukaryota</taxon>
        <taxon>Viridiplantae</taxon>
        <taxon>Streptophyta</taxon>
        <taxon>Embryophyta</taxon>
        <taxon>Tracheophyta</taxon>
        <taxon>Spermatophyta</taxon>
        <taxon>Magnoliopsida</taxon>
        <taxon>Liliopsida</taxon>
        <taxon>Poales</taxon>
        <taxon>Poaceae</taxon>
        <taxon>PACMAD clade</taxon>
        <taxon>Arundinoideae</taxon>
        <taxon>Arundineae</taxon>
        <taxon>Arundo</taxon>
    </lineage>
</organism>
<proteinExistence type="predicted"/>
<accession>A0A0A9BUE9</accession>
<name>A0A0A9BUE9_ARUDO</name>
<dbReference type="EMBL" id="GBRH01234998">
    <property type="protein sequence ID" value="JAD62897.1"/>
    <property type="molecule type" value="Transcribed_RNA"/>
</dbReference>
<protein>
    <submittedName>
        <fullName evidence="1">Uncharacterized protein</fullName>
    </submittedName>
</protein>